<name>A0ABS9GEI1_9PSED</name>
<feature type="transmembrane region" description="Helical" evidence="1">
    <location>
        <begin position="45"/>
        <end position="65"/>
    </location>
</feature>
<feature type="transmembrane region" description="Helical" evidence="1">
    <location>
        <begin position="77"/>
        <end position="101"/>
    </location>
</feature>
<evidence type="ECO:0000256" key="1">
    <source>
        <dbReference type="SAM" id="Phobius"/>
    </source>
</evidence>
<keyword evidence="1" id="KW-1133">Transmembrane helix</keyword>
<accession>A0ABS9GEI1</accession>
<dbReference type="Proteomes" id="UP000814078">
    <property type="component" value="Unassembled WGS sequence"/>
</dbReference>
<sequence>MNLEFSKKFVLVSLGSAAIWGGLTFILLQTGFLQLAGANATQLNITFGSIGVTSGLLILVIFSFLSDNTFSKAFKKGVMSFISFFTVIGFSAFAACLVYYSNDGWNSFFTFLTCAGLAFWISSLILLYIISNVTFSKTHRWIVCVVAAIALAFVCYCVLSARSVELL</sequence>
<keyword evidence="1" id="KW-0472">Membrane</keyword>
<organism evidence="2 3">
    <name type="scientific">Pseudomonas simiae</name>
    <dbReference type="NCBI Taxonomy" id="321846"/>
    <lineage>
        <taxon>Bacteria</taxon>
        <taxon>Pseudomonadati</taxon>
        <taxon>Pseudomonadota</taxon>
        <taxon>Gammaproteobacteria</taxon>
        <taxon>Pseudomonadales</taxon>
        <taxon>Pseudomonadaceae</taxon>
        <taxon>Pseudomonas</taxon>
    </lineage>
</organism>
<dbReference type="RefSeq" id="WP_133244138.1">
    <property type="nucleotide sequence ID" value="NZ_WKCH01000113.1"/>
</dbReference>
<proteinExistence type="predicted"/>
<gene>
    <name evidence="2" type="ORF">GIW13_26365</name>
</gene>
<protein>
    <submittedName>
        <fullName evidence="2">Uncharacterized protein</fullName>
    </submittedName>
</protein>
<evidence type="ECO:0000313" key="3">
    <source>
        <dbReference type="Proteomes" id="UP000814078"/>
    </source>
</evidence>
<dbReference type="EMBL" id="WKCM01000069">
    <property type="protein sequence ID" value="MCF5321823.1"/>
    <property type="molecule type" value="Genomic_DNA"/>
</dbReference>
<reference evidence="2 3" key="1">
    <citation type="submission" date="2019-11" db="EMBL/GenBank/DDBJ databases">
        <title>Epiphytic Pseudomonas syringae from cherry orchards.</title>
        <authorList>
            <person name="Hulin M.T."/>
        </authorList>
    </citation>
    <scope>NUCLEOTIDE SEQUENCE [LARGE SCALE GENOMIC DNA]</scope>
    <source>
        <strain evidence="2 3">PA-5-11C</strain>
    </source>
</reference>
<feature type="transmembrane region" description="Helical" evidence="1">
    <location>
        <begin position="107"/>
        <end position="129"/>
    </location>
</feature>
<keyword evidence="1" id="KW-0812">Transmembrane</keyword>
<keyword evidence="3" id="KW-1185">Reference proteome</keyword>
<feature type="transmembrane region" description="Helical" evidence="1">
    <location>
        <begin position="9"/>
        <end position="33"/>
    </location>
</feature>
<feature type="transmembrane region" description="Helical" evidence="1">
    <location>
        <begin position="141"/>
        <end position="161"/>
    </location>
</feature>
<evidence type="ECO:0000313" key="2">
    <source>
        <dbReference type="EMBL" id="MCF5321823.1"/>
    </source>
</evidence>
<comment type="caution">
    <text evidence="2">The sequence shown here is derived from an EMBL/GenBank/DDBJ whole genome shotgun (WGS) entry which is preliminary data.</text>
</comment>